<keyword evidence="2" id="KW-0472">Membrane</keyword>
<feature type="compositionally biased region" description="Pro residues" evidence="1">
    <location>
        <begin position="93"/>
        <end position="104"/>
    </location>
</feature>
<comment type="caution">
    <text evidence="3">The sequence shown here is derived from an EMBL/GenBank/DDBJ whole genome shotgun (WGS) entry which is preliminary data.</text>
</comment>
<evidence type="ECO:0000256" key="2">
    <source>
        <dbReference type="SAM" id="Phobius"/>
    </source>
</evidence>
<reference evidence="3 4" key="1">
    <citation type="journal article" date="2016" name="Genome Biol. Evol.">
        <title>Divergent and convergent evolution of fungal pathogenicity.</title>
        <authorList>
            <person name="Shang Y."/>
            <person name="Xiao G."/>
            <person name="Zheng P."/>
            <person name="Cen K."/>
            <person name="Zhan S."/>
            <person name="Wang C."/>
        </authorList>
    </citation>
    <scope>NUCLEOTIDE SEQUENCE [LARGE SCALE GENOMIC DNA]</scope>
    <source>
        <strain evidence="3 4">RCEF 2490</strain>
    </source>
</reference>
<feature type="region of interest" description="Disordered" evidence="1">
    <location>
        <begin position="1"/>
        <end position="65"/>
    </location>
</feature>
<name>A0A168F9L8_9HYPO</name>
<evidence type="ECO:0000256" key="1">
    <source>
        <dbReference type="SAM" id="MobiDB-lite"/>
    </source>
</evidence>
<keyword evidence="3" id="KW-0808">Transferase</keyword>
<feature type="compositionally biased region" description="Low complexity" evidence="1">
    <location>
        <begin position="105"/>
        <end position="114"/>
    </location>
</feature>
<dbReference type="GO" id="GO:0016740">
    <property type="term" value="F:transferase activity"/>
    <property type="evidence" value="ECO:0007669"/>
    <property type="project" value="UniProtKB-KW"/>
</dbReference>
<dbReference type="PANTHER" id="PTHR46830:SF2">
    <property type="entry name" value="ALPHA-1,4-N-ACETYLGLUCOSAMINYLTRANSFERASE"/>
    <property type="match status" value="1"/>
</dbReference>
<feature type="compositionally biased region" description="Basic and acidic residues" evidence="1">
    <location>
        <begin position="1"/>
        <end position="10"/>
    </location>
</feature>
<accession>A0A168F9L8</accession>
<evidence type="ECO:0000313" key="3">
    <source>
        <dbReference type="EMBL" id="KZZ99629.1"/>
    </source>
</evidence>
<dbReference type="STRING" id="1081109.A0A168F9L8"/>
<feature type="compositionally biased region" description="Polar residues" evidence="1">
    <location>
        <begin position="40"/>
        <end position="56"/>
    </location>
</feature>
<keyword evidence="2" id="KW-1133">Transmembrane helix</keyword>
<proteinExistence type="predicted"/>
<dbReference type="Proteomes" id="UP000078544">
    <property type="component" value="Unassembled WGS sequence"/>
</dbReference>
<dbReference type="AlphaFoldDB" id="A0A168F9L8"/>
<feature type="region of interest" description="Disordered" evidence="1">
    <location>
        <begin position="336"/>
        <end position="399"/>
    </location>
</feature>
<feature type="compositionally biased region" description="Basic residues" evidence="1">
    <location>
        <begin position="11"/>
        <end position="21"/>
    </location>
</feature>
<feature type="compositionally biased region" description="Basic residues" evidence="1">
    <location>
        <begin position="367"/>
        <end position="376"/>
    </location>
</feature>
<feature type="transmembrane region" description="Helical" evidence="2">
    <location>
        <begin position="67"/>
        <end position="85"/>
    </location>
</feature>
<feature type="compositionally biased region" description="Low complexity" evidence="1">
    <location>
        <begin position="27"/>
        <end position="39"/>
    </location>
</feature>
<feature type="region of interest" description="Disordered" evidence="1">
    <location>
        <begin position="90"/>
        <end position="114"/>
    </location>
</feature>
<protein>
    <submittedName>
        <fullName evidence="3">Glycosyl transferase</fullName>
    </submittedName>
</protein>
<keyword evidence="4" id="KW-1185">Reference proteome</keyword>
<dbReference type="EMBL" id="AZGY01000003">
    <property type="protein sequence ID" value="KZZ99629.1"/>
    <property type="molecule type" value="Genomic_DNA"/>
</dbReference>
<sequence length="466" mass="50883">MADAVREVPQQHHHHHNHHQPPHSTEANACPAHKTAAAADTSTKSKGIKNYNQHNNTSSSTTRRKSTTTLINAVLLLLAAAWLVYRSSLLSPSTPPTPPPPPSSSSPSSSPSPSYPSSAAAAAYRVPDKVHFVRLVHDAADLTLRFTDFLAVYAAWFRWRPARIYLHTNAVPATIDAARAGHAGRWGQLTLQLPGVTVLRAQLGGVFLAFDVFALGDVRAWYAKNVVDTATTSGDDDDVFVTHGSGRRGPGHRPRSFFMAPRDAPALDACLETMGRTYWNGSASPTASALRDLVRGSRRRGGAGARDMALMAAPAFVSDQDQPAFPSDALFLEAAADTSGKRRERERDGHGRQRSSRWGSRLERMAHHPGHHPPHPQHHDGSGSGGGGGDDSGRRGRGRCDEIDWRETVLLHVSRAHEPKWTGSAFEHITPRHLLEGRSHFARLMYPVTKDLYEKGLIHWAESCIT</sequence>
<feature type="compositionally biased region" description="Basic and acidic residues" evidence="1">
    <location>
        <begin position="339"/>
        <end position="351"/>
    </location>
</feature>
<evidence type="ECO:0000313" key="4">
    <source>
        <dbReference type="Proteomes" id="UP000078544"/>
    </source>
</evidence>
<organism evidence="3 4">
    <name type="scientific">Moelleriella libera RCEF 2490</name>
    <dbReference type="NCBI Taxonomy" id="1081109"/>
    <lineage>
        <taxon>Eukaryota</taxon>
        <taxon>Fungi</taxon>
        <taxon>Dikarya</taxon>
        <taxon>Ascomycota</taxon>
        <taxon>Pezizomycotina</taxon>
        <taxon>Sordariomycetes</taxon>
        <taxon>Hypocreomycetidae</taxon>
        <taxon>Hypocreales</taxon>
        <taxon>Clavicipitaceae</taxon>
        <taxon>Moelleriella</taxon>
    </lineage>
</organism>
<dbReference type="PANTHER" id="PTHR46830">
    <property type="entry name" value="TRANSFERASE, PUTATIVE-RELATED"/>
    <property type="match status" value="1"/>
</dbReference>
<dbReference type="OrthoDB" id="409543at2759"/>
<gene>
    <name evidence="3" type="ORF">AAL_02201</name>
</gene>
<keyword evidence="2" id="KW-0812">Transmembrane</keyword>